<feature type="transmembrane region" description="Helical" evidence="8">
    <location>
        <begin position="113"/>
        <end position="131"/>
    </location>
</feature>
<name>A0A7X5UWV0_9SPHN</name>
<keyword evidence="6 8" id="KW-1133">Transmembrane helix</keyword>
<keyword evidence="4 10" id="KW-0808">Transferase</keyword>
<feature type="transmembrane region" description="Helical" evidence="8">
    <location>
        <begin position="88"/>
        <end position="106"/>
    </location>
</feature>
<accession>A0A7X5UWV0</accession>
<dbReference type="AlphaFoldDB" id="A0A7X5UWV0"/>
<comment type="caution">
    <text evidence="10">The sequence shown here is derived from an EMBL/GenBank/DDBJ whole genome shotgun (WGS) entry which is preliminary data.</text>
</comment>
<feature type="transmembrane region" description="Helical" evidence="8">
    <location>
        <begin position="343"/>
        <end position="362"/>
    </location>
</feature>
<feature type="transmembrane region" description="Helical" evidence="8">
    <location>
        <begin position="284"/>
        <end position="304"/>
    </location>
</feature>
<keyword evidence="7 8" id="KW-0472">Membrane</keyword>
<evidence type="ECO:0000256" key="6">
    <source>
        <dbReference type="ARBA" id="ARBA00022989"/>
    </source>
</evidence>
<dbReference type="GO" id="GO:0016763">
    <property type="term" value="F:pentosyltransferase activity"/>
    <property type="evidence" value="ECO:0007669"/>
    <property type="project" value="TreeGrafter"/>
</dbReference>
<evidence type="ECO:0000313" key="10">
    <source>
        <dbReference type="EMBL" id="NIJ63211.1"/>
    </source>
</evidence>
<evidence type="ECO:0000256" key="1">
    <source>
        <dbReference type="ARBA" id="ARBA00004651"/>
    </source>
</evidence>
<evidence type="ECO:0000313" key="11">
    <source>
        <dbReference type="Proteomes" id="UP000564677"/>
    </source>
</evidence>
<dbReference type="InterPro" id="IPR038731">
    <property type="entry name" value="RgtA/B/C-like"/>
</dbReference>
<gene>
    <name evidence="10" type="ORF">FHR20_000142</name>
</gene>
<evidence type="ECO:0000256" key="8">
    <source>
        <dbReference type="SAM" id="Phobius"/>
    </source>
</evidence>
<sequence length="499" mass="52911">MARIAAIESSETGWRMPAWAVPLALLLGLVLLFPRPYVGGGGDDWHYLEAARCAARHGLCLPDTHWAARFPLVAPMGAVLALLGERPWTVGLVPLLYTVAGLLLFVGNVERRFGAAAAMLAGSALALTPLFPLNALQPLVDQPEFAWTMAGLLAIQIALERNDARWAAVAGAMLALAVMTRMSSLALLPLLGLGWLMLAPDRRRLALPFAAAAVALLGIEALAYAMATGDPLHGWKLSLHHGRIPTTELAAGVDTGRSPLLNLDFIRNWRRSMGIHVHWTVDPLLNLLADPLCGLTLCGALALAVARAGAWRRDRWLRLVAIAALLHFVLLTYVLAVDPKPRMFPLAYAAAAATLGVLGARAWRDGGRLIVAALFALLAGRALLMAYDQPDLASARAAAAGWIAAAPPGSLATDEWTRRTFALVPGAAALPLGGDAPRRDLLTLGKVPCAGGQVLREARFERNEPAPLAWLRGHGLLLGAPVPVRLCLVRPALPHGAGG</sequence>
<protein>
    <submittedName>
        <fullName evidence="10">4-amino-4-deoxy-L-arabinose transferase-like glycosyltransferase</fullName>
    </submittedName>
</protein>
<organism evidence="10 11">
    <name type="scientific">Sphingomonas leidyi</name>
    <dbReference type="NCBI Taxonomy" id="68569"/>
    <lineage>
        <taxon>Bacteria</taxon>
        <taxon>Pseudomonadati</taxon>
        <taxon>Pseudomonadota</taxon>
        <taxon>Alphaproteobacteria</taxon>
        <taxon>Sphingomonadales</taxon>
        <taxon>Sphingomonadaceae</taxon>
        <taxon>Sphingomonas</taxon>
    </lineage>
</organism>
<feature type="transmembrane region" description="Helical" evidence="8">
    <location>
        <begin position="166"/>
        <end position="193"/>
    </location>
</feature>
<evidence type="ECO:0000256" key="4">
    <source>
        <dbReference type="ARBA" id="ARBA00022679"/>
    </source>
</evidence>
<feature type="transmembrane region" description="Helical" evidence="8">
    <location>
        <begin position="205"/>
        <end position="227"/>
    </location>
</feature>
<dbReference type="InterPro" id="IPR050297">
    <property type="entry name" value="LipidA_mod_glycosyltrf_83"/>
</dbReference>
<dbReference type="EMBL" id="JAASQV010000001">
    <property type="protein sequence ID" value="NIJ63211.1"/>
    <property type="molecule type" value="Genomic_DNA"/>
</dbReference>
<proteinExistence type="predicted"/>
<reference evidence="10 11" key="1">
    <citation type="submission" date="2020-03" db="EMBL/GenBank/DDBJ databases">
        <title>Genomic Encyclopedia of Type Strains, Phase IV (KMG-IV): sequencing the most valuable type-strain genomes for metagenomic binning, comparative biology and taxonomic classification.</title>
        <authorList>
            <person name="Goeker M."/>
        </authorList>
    </citation>
    <scope>NUCLEOTIDE SEQUENCE [LARGE SCALE GENOMIC DNA]</scope>
    <source>
        <strain evidence="10 11">DSM 4733</strain>
    </source>
</reference>
<keyword evidence="2" id="KW-1003">Cell membrane</keyword>
<dbReference type="Proteomes" id="UP000564677">
    <property type="component" value="Unassembled WGS sequence"/>
</dbReference>
<evidence type="ECO:0000256" key="2">
    <source>
        <dbReference type="ARBA" id="ARBA00022475"/>
    </source>
</evidence>
<evidence type="ECO:0000259" key="9">
    <source>
        <dbReference type="Pfam" id="PF13231"/>
    </source>
</evidence>
<comment type="subcellular location">
    <subcellularLocation>
        <location evidence="1">Cell membrane</location>
        <topology evidence="1">Multi-pass membrane protein</topology>
    </subcellularLocation>
</comment>
<keyword evidence="11" id="KW-1185">Reference proteome</keyword>
<evidence type="ECO:0000256" key="5">
    <source>
        <dbReference type="ARBA" id="ARBA00022692"/>
    </source>
</evidence>
<dbReference type="PANTHER" id="PTHR33908">
    <property type="entry name" value="MANNOSYLTRANSFERASE YKCB-RELATED"/>
    <property type="match status" value="1"/>
</dbReference>
<feature type="transmembrane region" description="Helical" evidence="8">
    <location>
        <begin position="12"/>
        <end position="33"/>
    </location>
</feature>
<keyword evidence="5 8" id="KW-0812">Transmembrane</keyword>
<evidence type="ECO:0000256" key="3">
    <source>
        <dbReference type="ARBA" id="ARBA00022676"/>
    </source>
</evidence>
<feature type="transmembrane region" description="Helical" evidence="8">
    <location>
        <begin position="369"/>
        <end position="387"/>
    </location>
</feature>
<dbReference type="GO" id="GO:0005886">
    <property type="term" value="C:plasma membrane"/>
    <property type="evidence" value="ECO:0007669"/>
    <property type="project" value="UniProtKB-SubCell"/>
</dbReference>
<feature type="transmembrane region" description="Helical" evidence="8">
    <location>
        <begin position="316"/>
        <end position="337"/>
    </location>
</feature>
<evidence type="ECO:0000256" key="7">
    <source>
        <dbReference type="ARBA" id="ARBA00023136"/>
    </source>
</evidence>
<dbReference type="PANTHER" id="PTHR33908:SF11">
    <property type="entry name" value="MEMBRANE PROTEIN"/>
    <property type="match status" value="1"/>
</dbReference>
<keyword evidence="3" id="KW-0328">Glycosyltransferase</keyword>
<dbReference type="GO" id="GO:0009103">
    <property type="term" value="P:lipopolysaccharide biosynthetic process"/>
    <property type="evidence" value="ECO:0007669"/>
    <property type="project" value="UniProtKB-ARBA"/>
</dbReference>
<dbReference type="Pfam" id="PF13231">
    <property type="entry name" value="PMT_2"/>
    <property type="match status" value="1"/>
</dbReference>
<feature type="domain" description="Glycosyltransferase RgtA/B/C/D-like" evidence="9">
    <location>
        <begin position="78"/>
        <end position="217"/>
    </location>
</feature>
<dbReference type="RefSeq" id="WP_167297791.1">
    <property type="nucleotide sequence ID" value="NZ_JAASQV010000001.1"/>
</dbReference>